<dbReference type="InterPro" id="IPR029062">
    <property type="entry name" value="Class_I_gatase-like"/>
</dbReference>
<gene>
    <name evidence="13" type="primary">LOC103708317</name>
</gene>
<comment type="pathway">
    <text evidence="1 9">Pyrimidine metabolism; CTP biosynthesis via de novo pathway; CTP from UDP: step 2/2.</text>
</comment>
<evidence type="ECO:0000256" key="3">
    <source>
        <dbReference type="ARBA" id="ARBA00022598"/>
    </source>
</evidence>
<dbReference type="PANTHER" id="PTHR11550:SF0">
    <property type="entry name" value="CTP SYNTHASE-RELATED"/>
    <property type="match status" value="1"/>
</dbReference>
<comment type="catalytic activity">
    <reaction evidence="8 9">
        <text>UTP + L-glutamine + ATP + H2O = CTP + L-glutamate + ADP + phosphate + 2 H(+)</text>
        <dbReference type="Rhea" id="RHEA:26426"/>
        <dbReference type="ChEBI" id="CHEBI:15377"/>
        <dbReference type="ChEBI" id="CHEBI:15378"/>
        <dbReference type="ChEBI" id="CHEBI:29985"/>
        <dbReference type="ChEBI" id="CHEBI:30616"/>
        <dbReference type="ChEBI" id="CHEBI:37563"/>
        <dbReference type="ChEBI" id="CHEBI:43474"/>
        <dbReference type="ChEBI" id="CHEBI:46398"/>
        <dbReference type="ChEBI" id="CHEBI:58359"/>
        <dbReference type="ChEBI" id="CHEBI:456216"/>
        <dbReference type="EC" id="6.3.4.2"/>
    </reaction>
</comment>
<dbReference type="GO" id="GO:0005524">
    <property type="term" value="F:ATP binding"/>
    <property type="evidence" value="ECO:0007669"/>
    <property type="project" value="UniProtKB-KW"/>
</dbReference>
<evidence type="ECO:0000256" key="9">
    <source>
        <dbReference type="RuleBase" id="RU810713"/>
    </source>
</evidence>
<dbReference type="Pfam" id="PF00117">
    <property type="entry name" value="GATase"/>
    <property type="match status" value="1"/>
</dbReference>
<dbReference type="FunFam" id="3.40.50.300:FF:004900">
    <property type="entry name" value="Predicted protein"/>
    <property type="match status" value="1"/>
</dbReference>
<evidence type="ECO:0000256" key="1">
    <source>
        <dbReference type="ARBA" id="ARBA00005171"/>
    </source>
</evidence>
<feature type="domain" description="CTP synthase N-terminal" evidence="11">
    <location>
        <begin position="1"/>
        <end position="223"/>
    </location>
</feature>
<dbReference type="InterPro" id="IPR004468">
    <property type="entry name" value="CTP_synthase"/>
</dbReference>
<comment type="similarity">
    <text evidence="2 9">Belongs to the CTP synthase family.</text>
</comment>
<dbReference type="GO" id="GO:0044210">
    <property type="term" value="P:'de novo' CTP biosynthetic process"/>
    <property type="evidence" value="ECO:0007669"/>
    <property type="project" value="UniProtKB-UniRule"/>
</dbReference>
<evidence type="ECO:0000259" key="10">
    <source>
        <dbReference type="Pfam" id="PF00117"/>
    </source>
</evidence>
<dbReference type="PANTHER" id="PTHR11550">
    <property type="entry name" value="CTP SYNTHASE"/>
    <property type="match status" value="1"/>
</dbReference>
<dbReference type="SUPFAM" id="SSF52317">
    <property type="entry name" value="Class I glutamine amidotransferase-like"/>
    <property type="match status" value="1"/>
</dbReference>
<dbReference type="InterPro" id="IPR017456">
    <property type="entry name" value="CTP_synthase_N"/>
</dbReference>
<dbReference type="GO" id="GO:0003883">
    <property type="term" value="F:CTP synthase activity"/>
    <property type="evidence" value="ECO:0007669"/>
    <property type="project" value="UniProtKB-UniRule"/>
</dbReference>
<dbReference type="PROSITE" id="PS51273">
    <property type="entry name" value="GATASE_TYPE_1"/>
    <property type="match status" value="1"/>
</dbReference>
<dbReference type="CDD" id="cd01746">
    <property type="entry name" value="GATase1_CTP_Synthase"/>
    <property type="match status" value="1"/>
</dbReference>
<accession>A0A8B9AK94</accession>
<dbReference type="GO" id="GO:0042802">
    <property type="term" value="F:identical protein binding"/>
    <property type="evidence" value="ECO:0007669"/>
    <property type="project" value="TreeGrafter"/>
</dbReference>
<dbReference type="FunFam" id="3.40.50.880:FF:000012">
    <property type="entry name" value="CTP synthase"/>
    <property type="match status" value="1"/>
</dbReference>
<evidence type="ECO:0000313" key="12">
    <source>
        <dbReference type="Proteomes" id="UP000228380"/>
    </source>
</evidence>
<keyword evidence="7 9" id="KW-0665">Pyrimidine biosynthesis</keyword>
<sequence length="567" mass="62893">MSPFEHGEVFVLDDGGEVDLDLGNYERFLDIKLTCDNNITTGKIYQSVIDKERRGDYLGKTVQVVPHITDAIQEWIEHVAVIPVDGKEGPADVCVIELGGTIGDIESMPFIEALGQFSYRVGPGNFCLVHVSLVPVLNVVGEQKTKPTQHSVRGLRGLGLTPNILACRSAKVLEENVKEKLSQFCHVPAANIITLNDVTNIWHIPLLLRDQKAHEAILKVLNLQRVAREPKLEEWMNRAKLCDALHDPVRIAMVGKYTGLSDSYLSVLKALLHASVACRKKLVVDWVPSTDLEENTAKEAPDAYNAAWNLLKGADGILVPGGFGDRGVQGKILAAKYARENNVPYLGICLGMQIAVIDFARSVMNLWDANSTEFDPDTRTPCVVFMPEGSKTHMGGTMRLGSRRTYFHVTDCKSVKLYGNVSYVDERHRHRYEVNPDMVAEFESAGLAFVGKDETGKRMEIIELPAHPYFVGVQFHPEFKSRPGQPSALFSGLIAASCGQLDALLQNPSHLNKPIKAKISSNGVFSPKVYQNGHQKGHTHKPANNLVNGNYYSNDWFHLRSPLRREV</sequence>
<evidence type="ECO:0000256" key="6">
    <source>
        <dbReference type="ARBA" id="ARBA00022962"/>
    </source>
</evidence>
<evidence type="ECO:0000256" key="5">
    <source>
        <dbReference type="ARBA" id="ARBA00022840"/>
    </source>
</evidence>
<dbReference type="RefSeq" id="XP_038987141.1">
    <property type="nucleotide sequence ID" value="XM_039131213.1"/>
</dbReference>
<dbReference type="EC" id="6.3.4.2" evidence="9"/>
<reference evidence="13" key="2">
    <citation type="submission" date="2025-08" db="UniProtKB">
        <authorList>
            <consortium name="RefSeq"/>
        </authorList>
    </citation>
    <scope>IDENTIFICATION</scope>
    <source>
        <tissue evidence="13">Young leaves</tissue>
    </source>
</reference>
<dbReference type="AlphaFoldDB" id="A0A8B9AK94"/>
<dbReference type="UniPathway" id="UPA00159">
    <property type="reaction ID" value="UER00277"/>
</dbReference>
<keyword evidence="5 9" id="KW-0067">ATP-binding</keyword>
<dbReference type="NCBIfam" id="NF003792">
    <property type="entry name" value="PRK05380.1"/>
    <property type="match status" value="1"/>
</dbReference>
<dbReference type="InterPro" id="IPR027417">
    <property type="entry name" value="P-loop_NTPase"/>
</dbReference>
<dbReference type="Proteomes" id="UP000228380">
    <property type="component" value="Chromosome 11"/>
</dbReference>
<dbReference type="InterPro" id="IPR017926">
    <property type="entry name" value="GATASE"/>
</dbReference>
<comment type="function">
    <text evidence="9">Catalyzes the ATP-dependent amination of UTP to CTP with either L-glutamine or ammonia as the source of nitrogen.</text>
</comment>
<dbReference type="Gene3D" id="3.40.50.880">
    <property type="match status" value="1"/>
</dbReference>
<reference evidence="12" key="1">
    <citation type="journal article" date="2019" name="Nat. Commun.">
        <title>Genome-wide association mapping of date palm fruit traits.</title>
        <authorList>
            <person name="Hazzouri K.M."/>
            <person name="Gros-Balthazard M."/>
            <person name="Flowers J.M."/>
            <person name="Copetti D."/>
            <person name="Lemansour A."/>
            <person name="Lebrun M."/>
            <person name="Masmoudi K."/>
            <person name="Ferrand S."/>
            <person name="Dhar M.I."/>
            <person name="Fresquez Z.A."/>
            <person name="Rosas U."/>
            <person name="Zhang J."/>
            <person name="Talag J."/>
            <person name="Lee S."/>
            <person name="Kudrna D."/>
            <person name="Powell R.F."/>
            <person name="Leitch I.J."/>
            <person name="Krueger R.R."/>
            <person name="Wing R.A."/>
            <person name="Amiri K.M.A."/>
            <person name="Purugganan M.D."/>
        </authorList>
    </citation>
    <scope>NUCLEOTIDE SEQUENCE [LARGE SCALE GENOMIC DNA]</scope>
    <source>
        <strain evidence="12">cv. Khalas</strain>
    </source>
</reference>
<name>A0A8B9AK94_PHODC</name>
<evidence type="ECO:0000313" key="13">
    <source>
        <dbReference type="RefSeq" id="XP_038987141.1"/>
    </source>
</evidence>
<dbReference type="InterPro" id="IPR033828">
    <property type="entry name" value="GATase1_CTP_Synthase"/>
</dbReference>
<evidence type="ECO:0000256" key="4">
    <source>
        <dbReference type="ARBA" id="ARBA00022741"/>
    </source>
</evidence>
<organism evidence="12 13">
    <name type="scientific">Phoenix dactylifera</name>
    <name type="common">Date palm</name>
    <dbReference type="NCBI Taxonomy" id="42345"/>
    <lineage>
        <taxon>Eukaryota</taxon>
        <taxon>Viridiplantae</taxon>
        <taxon>Streptophyta</taxon>
        <taxon>Embryophyta</taxon>
        <taxon>Tracheophyta</taxon>
        <taxon>Spermatophyta</taxon>
        <taxon>Magnoliopsida</taxon>
        <taxon>Liliopsida</taxon>
        <taxon>Arecaceae</taxon>
        <taxon>Coryphoideae</taxon>
        <taxon>Phoeniceae</taxon>
        <taxon>Phoenix</taxon>
    </lineage>
</organism>
<evidence type="ECO:0000256" key="7">
    <source>
        <dbReference type="ARBA" id="ARBA00022975"/>
    </source>
</evidence>
<dbReference type="SUPFAM" id="SSF52540">
    <property type="entry name" value="P-loop containing nucleoside triphosphate hydrolases"/>
    <property type="match status" value="1"/>
</dbReference>
<dbReference type="GO" id="GO:0019856">
    <property type="term" value="P:pyrimidine nucleobase biosynthetic process"/>
    <property type="evidence" value="ECO:0007669"/>
    <property type="project" value="TreeGrafter"/>
</dbReference>
<evidence type="ECO:0000256" key="2">
    <source>
        <dbReference type="ARBA" id="ARBA00007533"/>
    </source>
</evidence>
<protein>
    <recommendedName>
        <fullName evidence="9">CTP synthase</fullName>
        <ecNumber evidence="9">6.3.4.2</ecNumber>
    </recommendedName>
    <alternativeName>
        <fullName evidence="9">UTP--ammonia ligase</fullName>
    </alternativeName>
</protein>
<dbReference type="NCBIfam" id="TIGR00337">
    <property type="entry name" value="PyrG"/>
    <property type="match status" value="1"/>
</dbReference>
<dbReference type="Pfam" id="PF06418">
    <property type="entry name" value="CTP_synth_N"/>
    <property type="match status" value="1"/>
</dbReference>
<keyword evidence="6 9" id="KW-0315">Glutamine amidotransferase</keyword>
<keyword evidence="4 9" id="KW-0547">Nucleotide-binding</keyword>
<keyword evidence="12" id="KW-1185">Reference proteome</keyword>
<dbReference type="GeneID" id="103708317"/>
<evidence type="ECO:0000256" key="8">
    <source>
        <dbReference type="ARBA" id="ARBA00047781"/>
    </source>
</evidence>
<evidence type="ECO:0000259" key="11">
    <source>
        <dbReference type="Pfam" id="PF06418"/>
    </source>
</evidence>
<keyword evidence="3 9" id="KW-0436">Ligase</keyword>
<proteinExistence type="inferred from homology"/>
<feature type="domain" description="Glutamine amidotransferase" evidence="10">
    <location>
        <begin position="261"/>
        <end position="494"/>
    </location>
</feature>
<dbReference type="Gene3D" id="3.40.50.300">
    <property type="entry name" value="P-loop containing nucleotide triphosphate hydrolases"/>
    <property type="match status" value="1"/>
</dbReference>
<dbReference type="CDD" id="cd03113">
    <property type="entry name" value="CTPS_N"/>
    <property type="match status" value="1"/>
</dbReference>